<dbReference type="RefSeq" id="WP_380718766.1">
    <property type="nucleotide sequence ID" value="NZ_JBHTLK010000003.1"/>
</dbReference>
<organism evidence="2 3">
    <name type="scientific">Saccharothrix hoggarensis</name>
    <dbReference type="NCBI Taxonomy" id="913853"/>
    <lineage>
        <taxon>Bacteria</taxon>
        <taxon>Bacillati</taxon>
        <taxon>Actinomycetota</taxon>
        <taxon>Actinomycetes</taxon>
        <taxon>Pseudonocardiales</taxon>
        <taxon>Pseudonocardiaceae</taxon>
        <taxon>Saccharothrix</taxon>
    </lineage>
</organism>
<comment type="caution">
    <text evidence="2">The sequence shown here is derived from an EMBL/GenBank/DDBJ whole genome shotgun (WGS) entry which is preliminary data.</text>
</comment>
<sequence>MTTAPFEPDPEFGRPRIAAADPGLGAPEQEAGFGVDGEEPDVAEGEKDAD</sequence>
<evidence type="ECO:0000313" key="2">
    <source>
        <dbReference type="EMBL" id="MFD1145742.1"/>
    </source>
</evidence>
<evidence type="ECO:0000313" key="3">
    <source>
        <dbReference type="Proteomes" id="UP001597168"/>
    </source>
</evidence>
<proteinExistence type="predicted"/>
<gene>
    <name evidence="2" type="ORF">ACFQ3T_01250</name>
</gene>
<evidence type="ECO:0000256" key="1">
    <source>
        <dbReference type="SAM" id="MobiDB-lite"/>
    </source>
</evidence>
<keyword evidence="3" id="KW-1185">Reference proteome</keyword>
<dbReference type="EMBL" id="JBHTLK010000003">
    <property type="protein sequence ID" value="MFD1145742.1"/>
    <property type="molecule type" value="Genomic_DNA"/>
</dbReference>
<dbReference type="Proteomes" id="UP001597168">
    <property type="component" value="Unassembled WGS sequence"/>
</dbReference>
<accession>A0ABW3QDD7</accession>
<feature type="region of interest" description="Disordered" evidence="1">
    <location>
        <begin position="1"/>
        <end position="50"/>
    </location>
</feature>
<protein>
    <submittedName>
        <fullName evidence="2">Uncharacterized protein</fullName>
    </submittedName>
</protein>
<reference evidence="3" key="1">
    <citation type="journal article" date="2019" name="Int. J. Syst. Evol. Microbiol.">
        <title>The Global Catalogue of Microorganisms (GCM) 10K type strain sequencing project: providing services to taxonomists for standard genome sequencing and annotation.</title>
        <authorList>
            <consortium name="The Broad Institute Genomics Platform"/>
            <consortium name="The Broad Institute Genome Sequencing Center for Infectious Disease"/>
            <person name="Wu L."/>
            <person name="Ma J."/>
        </authorList>
    </citation>
    <scope>NUCLEOTIDE SEQUENCE [LARGE SCALE GENOMIC DNA]</scope>
    <source>
        <strain evidence="3">CCUG 60214</strain>
    </source>
</reference>
<name>A0ABW3QDD7_9PSEU</name>